<name>A0A1I7J3P1_9BURK</name>
<evidence type="ECO:0008006" key="3">
    <source>
        <dbReference type="Google" id="ProtNLM"/>
    </source>
</evidence>
<dbReference type="Pfam" id="PF05954">
    <property type="entry name" value="Phage_GPD"/>
    <property type="match status" value="1"/>
</dbReference>
<dbReference type="EMBL" id="FPBO01000010">
    <property type="protein sequence ID" value="SFU79829.1"/>
    <property type="molecule type" value="Genomic_DNA"/>
</dbReference>
<gene>
    <name evidence="1" type="ORF">SAMN05216552_101034</name>
</gene>
<evidence type="ECO:0000313" key="1">
    <source>
        <dbReference type="EMBL" id="SFU79829.1"/>
    </source>
</evidence>
<dbReference type="SUPFAM" id="SSF69279">
    <property type="entry name" value="Phage tail proteins"/>
    <property type="match status" value="1"/>
</dbReference>
<dbReference type="RefSeq" id="WP_093555882.1">
    <property type="nucleotide sequence ID" value="NZ_FPBO01000010.1"/>
</dbReference>
<dbReference type="STRING" id="1035707.SAMN05216552_101034"/>
<dbReference type="AlphaFoldDB" id="A0A1I7J3P1"/>
<proteinExistence type="predicted"/>
<sequence length="343" mass="35598">MRAEFQVLADGSDISPLLRDRLISIQITDKPGLAADTCEIRIDDRDGKVAVPPKGASLRVSLGWAGRGLSAMGTFKIDEVTLESSPMTLTLHGRSADLRKGAKSQRSEGYEATTLAAIVGQVARRQGWKPECRVEAAVPRADQINESDLHFITRMALAHGATAAVKAGRLLVLPRGGGKSAGGAALPVTTLMPYMLSHYRFTFADRASVGAVKTVSHDAATGRQAVAVAGNAGGAADGAVLIERHVCGSPQAAQASASARLAALNRATASGVLTMSGRADIGAECRLALEDFKAELNGVYLVESVTHIHDGKSWRMQVAVNADNGGKTGAATGKGKEGPALVA</sequence>
<accession>A0A1I7J3P1</accession>
<dbReference type="Proteomes" id="UP000199391">
    <property type="component" value="Unassembled WGS sequence"/>
</dbReference>
<dbReference type="OrthoDB" id="4070623at2"/>
<protein>
    <recommendedName>
        <fullName evidence="3">Late control protein</fullName>
    </recommendedName>
</protein>
<evidence type="ECO:0000313" key="2">
    <source>
        <dbReference type="Proteomes" id="UP000199391"/>
    </source>
</evidence>
<keyword evidence="2" id="KW-1185">Reference proteome</keyword>
<reference evidence="2" key="1">
    <citation type="submission" date="2016-10" db="EMBL/GenBank/DDBJ databases">
        <authorList>
            <person name="Varghese N."/>
            <person name="Submissions S."/>
        </authorList>
    </citation>
    <scope>NUCLEOTIDE SEQUENCE [LARGE SCALE GENOMIC DNA]</scope>
    <source>
        <strain evidence="2">CGMCC 1.11014</strain>
    </source>
</reference>
<organism evidence="1 2">
    <name type="scientific">Pseudoduganella namucuonensis</name>
    <dbReference type="NCBI Taxonomy" id="1035707"/>
    <lineage>
        <taxon>Bacteria</taxon>
        <taxon>Pseudomonadati</taxon>
        <taxon>Pseudomonadota</taxon>
        <taxon>Betaproteobacteria</taxon>
        <taxon>Burkholderiales</taxon>
        <taxon>Oxalobacteraceae</taxon>
        <taxon>Telluria group</taxon>
        <taxon>Pseudoduganella</taxon>
    </lineage>
</organism>